<feature type="domain" description="Fibronectin type-III" evidence="2">
    <location>
        <begin position="40"/>
        <end position="131"/>
    </location>
</feature>
<dbReference type="Pfam" id="PF00041">
    <property type="entry name" value="fn3"/>
    <property type="match status" value="1"/>
</dbReference>
<evidence type="ECO:0000313" key="3">
    <source>
        <dbReference type="EMBL" id="HIQ97601.1"/>
    </source>
</evidence>
<comment type="caution">
    <text evidence="3">The sequence shown here is derived from an EMBL/GenBank/DDBJ whole genome shotgun (WGS) entry which is preliminary data.</text>
</comment>
<dbReference type="CDD" id="cd00063">
    <property type="entry name" value="FN3"/>
    <property type="match status" value="1"/>
</dbReference>
<proteinExistence type="predicted"/>
<evidence type="ECO:0000256" key="1">
    <source>
        <dbReference type="ARBA" id="ARBA00022737"/>
    </source>
</evidence>
<dbReference type="PROSITE" id="PS50853">
    <property type="entry name" value="FN3"/>
    <property type="match status" value="1"/>
</dbReference>
<sequence length="321" mass="36021">MKKTLKNLLAPVLFLAVVLGIGFLPKEASLTAQAYPGSVLSSSIKQTGQTKTSLSISWSPSSNTAKYRVYIRDYSDYTSDYQLAGETTATSFTFNNLKASTEYNVRIQSVDAEGTANYGIGAYDLFTLPGSISGFKQQQWWYWIDTIDLSWDKLSGVDGYEVTLYNSKGKRVKRVKVSGYSSSASFRKVSKQVYTAKIRAYKKINGKTYYGSTAKTYCITQARIRSVKLAKKKLTIKWNKIPGATGYDIYVSTKKNSGYKKVKSVSAKTTSCTITKFNRKKLTKKKYYVYVETKKKVGKKTYKSNGLYAWPSNSSSYIYLS</sequence>
<dbReference type="PANTHER" id="PTHR46708:SF2">
    <property type="entry name" value="FIBRONECTIN TYPE-III DOMAIN-CONTAINING PROTEIN"/>
    <property type="match status" value="1"/>
</dbReference>
<dbReference type="AlphaFoldDB" id="A0A9D0ZXB5"/>
<dbReference type="PANTHER" id="PTHR46708">
    <property type="entry name" value="TENASCIN"/>
    <property type="match status" value="1"/>
</dbReference>
<reference evidence="3" key="1">
    <citation type="submission" date="2020-10" db="EMBL/GenBank/DDBJ databases">
        <authorList>
            <person name="Gilroy R."/>
        </authorList>
    </citation>
    <scope>NUCLEOTIDE SEQUENCE</scope>
    <source>
        <strain evidence="3">ChiSjej3B21-11622</strain>
    </source>
</reference>
<dbReference type="InterPro" id="IPR050991">
    <property type="entry name" value="ECM_Regulatory_Proteins"/>
</dbReference>
<name>A0A9D0ZXB5_9FIRM</name>
<dbReference type="Proteomes" id="UP000886886">
    <property type="component" value="Unassembled WGS sequence"/>
</dbReference>
<evidence type="ECO:0000313" key="4">
    <source>
        <dbReference type="Proteomes" id="UP000886886"/>
    </source>
</evidence>
<protein>
    <submittedName>
        <fullName evidence="3">Fibronectin type III domain-containing protein</fullName>
    </submittedName>
</protein>
<evidence type="ECO:0000259" key="2">
    <source>
        <dbReference type="PROSITE" id="PS50853"/>
    </source>
</evidence>
<dbReference type="SMART" id="SM00060">
    <property type="entry name" value="FN3"/>
    <property type="match status" value="1"/>
</dbReference>
<keyword evidence="1" id="KW-0677">Repeat</keyword>
<dbReference type="EMBL" id="DVFT01000200">
    <property type="protein sequence ID" value="HIQ97601.1"/>
    <property type="molecule type" value="Genomic_DNA"/>
</dbReference>
<accession>A0A9D0ZXB5</accession>
<organism evidence="3 4">
    <name type="scientific">Candidatus Limivivens merdigallinarum</name>
    <dbReference type="NCBI Taxonomy" id="2840859"/>
    <lineage>
        <taxon>Bacteria</taxon>
        <taxon>Bacillati</taxon>
        <taxon>Bacillota</taxon>
        <taxon>Clostridia</taxon>
        <taxon>Lachnospirales</taxon>
        <taxon>Lachnospiraceae</taxon>
        <taxon>Lachnospiraceae incertae sedis</taxon>
        <taxon>Candidatus Limivivens</taxon>
    </lineage>
</organism>
<dbReference type="InterPro" id="IPR013783">
    <property type="entry name" value="Ig-like_fold"/>
</dbReference>
<reference evidence="3" key="2">
    <citation type="journal article" date="2021" name="PeerJ">
        <title>Extensive microbial diversity within the chicken gut microbiome revealed by metagenomics and culture.</title>
        <authorList>
            <person name="Gilroy R."/>
            <person name="Ravi A."/>
            <person name="Getino M."/>
            <person name="Pursley I."/>
            <person name="Horton D.L."/>
            <person name="Alikhan N.F."/>
            <person name="Baker D."/>
            <person name="Gharbi K."/>
            <person name="Hall N."/>
            <person name="Watson M."/>
            <person name="Adriaenssens E.M."/>
            <person name="Foster-Nyarko E."/>
            <person name="Jarju S."/>
            <person name="Secka A."/>
            <person name="Antonio M."/>
            <person name="Oren A."/>
            <person name="Chaudhuri R.R."/>
            <person name="La Ragione R."/>
            <person name="Hildebrand F."/>
            <person name="Pallen M.J."/>
        </authorList>
    </citation>
    <scope>NUCLEOTIDE SEQUENCE</scope>
    <source>
        <strain evidence="3">ChiSjej3B21-11622</strain>
    </source>
</reference>
<dbReference type="Gene3D" id="2.60.40.10">
    <property type="entry name" value="Immunoglobulins"/>
    <property type="match status" value="3"/>
</dbReference>
<dbReference type="InterPro" id="IPR003961">
    <property type="entry name" value="FN3_dom"/>
</dbReference>
<dbReference type="SUPFAM" id="SSF49265">
    <property type="entry name" value="Fibronectin type III"/>
    <property type="match status" value="1"/>
</dbReference>
<dbReference type="InterPro" id="IPR036116">
    <property type="entry name" value="FN3_sf"/>
</dbReference>
<gene>
    <name evidence="3" type="ORF">IAB26_13715</name>
</gene>